<dbReference type="InterPro" id="IPR005119">
    <property type="entry name" value="LysR_subst-bd"/>
</dbReference>
<sequence length="293" mass="34396">MDIRQLRYFITVVQEQSYSKAANILHISQPSLSNAIRKLETAVGFQLLERNTRRLALTDSGRIFYKRSLQLIRDFDNMLKDLDEIKQLGSGKIAIGMIESTKFWLPKVVNEFKTSFSNIKFQLIEILGKEKVYQSLMQYDVHFMITNQPIEKKEIHLIPIYEEKLILLTHKDDVLNRKGRITLHDLKDRDFIISKVGFRTREDILKAFEKEMLTPQIMYEIERFETACSFVEQGLGVTILPESYMKYSPNPNLTMHTIKSDHLKRTVYLAYLKDRYLSPAVCTLLDRIQGFFK</sequence>
<feature type="domain" description="HTH lysR-type" evidence="5">
    <location>
        <begin position="1"/>
        <end position="58"/>
    </location>
</feature>
<dbReference type="Gene3D" id="1.10.10.10">
    <property type="entry name" value="Winged helix-like DNA-binding domain superfamily/Winged helix DNA-binding domain"/>
    <property type="match status" value="1"/>
</dbReference>
<dbReference type="Pfam" id="PF03466">
    <property type="entry name" value="LysR_substrate"/>
    <property type="match status" value="1"/>
</dbReference>
<dbReference type="InterPro" id="IPR050950">
    <property type="entry name" value="HTH-type_LysR_regulators"/>
</dbReference>
<evidence type="ECO:0000256" key="1">
    <source>
        <dbReference type="ARBA" id="ARBA00009437"/>
    </source>
</evidence>
<dbReference type="GO" id="GO:0003677">
    <property type="term" value="F:DNA binding"/>
    <property type="evidence" value="ECO:0007669"/>
    <property type="project" value="UniProtKB-KW"/>
</dbReference>
<dbReference type="OrthoDB" id="9803735at2"/>
<proteinExistence type="inferred from homology"/>
<dbReference type="CDD" id="cd05466">
    <property type="entry name" value="PBP2_LTTR_substrate"/>
    <property type="match status" value="1"/>
</dbReference>
<evidence type="ECO:0000313" key="6">
    <source>
        <dbReference type="EMBL" id="KAB2333086.1"/>
    </source>
</evidence>
<name>A0A6L3V4Q1_9BACI</name>
<dbReference type="EMBL" id="WBOS01000008">
    <property type="protein sequence ID" value="KAB2333086.1"/>
    <property type="molecule type" value="Genomic_DNA"/>
</dbReference>
<dbReference type="PRINTS" id="PR00039">
    <property type="entry name" value="HTHLYSR"/>
</dbReference>
<evidence type="ECO:0000259" key="5">
    <source>
        <dbReference type="PROSITE" id="PS50931"/>
    </source>
</evidence>
<evidence type="ECO:0000256" key="3">
    <source>
        <dbReference type="ARBA" id="ARBA00023125"/>
    </source>
</evidence>
<dbReference type="PROSITE" id="PS50931">
    <property type="entry name" value="HTH_LYSR"/>
    <property type="match status" value="1"/>
</dbReference>
<dbReference type="Proteomes" id="UP000481030">
    <property type="component" value="Unassembled WGS sequence"/>
</dbReference>
<dbReference type="SUPFAM" id="SSF46785">
    <property type="entry name" value="Winged helix' DNA-binding domain"/>
    <property type="match status" value="1"/>
</dbReference>
<organism evidence="6 7">
    <name type="scientific">Cytobacillus depressus</name>
    <dbReference type="NCBI Taxonomy" id="1602942"/>
    <lineage>
        <taxon>Bacteria</taxon>
        <taxon>Bacillati</taxon>
        <taxon>Bacillota</taxon>
        <taxon>Bacilli</taxon>
        <taxon>Bacillales</taxon>
        <taxon>Bacillaceae</taxon>
        <taxon>Cytobacillus</taxon>
    </lineage>
</organism>
<keyword evidence="7" id="KW-1185">Reference proteome</keyword>
<dbReference type="PANTHER" id="PTHR30419">
    <property type="entry name" value="HTH-TYPE TRANSCRIPTIONAL REGULATOR YBHD"/>
    <property type="match status" value="1"/>
</dbReference>
<dbReference type="RefSeq" id="WP_151535835.1">
    <property type="nucleotide sequence ID" value="NZ_WBOS01000008.1"/>
</dbReference>
<dbReference type="GO" id="GO:0003700">
    <property type="term" value="F:DNA-binding transcription factor activity"/>
    <property type="evidence" value="ECO:0007669"/>
    <property type="project" value="InterPro"/>
</dbReference>
<comment type="caution">
    <text evidence="6">The sequence shown here is derived from an EMBL/GenBank/DDBJ whole genome shotgun (WGS) entry which is preliminary data.</text>
</comment>
<gene>
    <name evidence="6" type="ORF">F7731_16225</name>
</gene>
<accession>A0A6L3V4Q1</accession>
<dbReference type="GO" id="GO:0005829">
    <property type="term" value="C:cytosol"/>
    <property type="evidence" value="ECO:0007669"/>
    <property type="project" value="TreeGrafter"/>
</dbReference>
<dbReference type="InterPro" id="IPR000847">
    <property type="entry name" value="LysR_HTH_N"/>
</dbReference>
<reference evidence="6 7" key="1">
    <citation type="journal article" date="2016" name="Antonie Van Leeuwenhoek">
        <title>Bacillus depressus sp. nov., isolated from soil of a sunflower field.</title>
        <authorList>
            <person name="Wei X."/>
            <person name="Xin D."/>
            <person name="Xin Y."/>
            <person name="Zhang H."/>
            <person name="Wang T."/>
            <person name="Zhang J."/>
        </authorList>
    </citation>
    <scope>NUCLEOTIDE SEQUENCE [LARGE SCALE GENOMIC DNA]</scope>
    <source>
        <strain evidence="6 7">BZ1</strain>
    </source>
</reference>
<evidence type="ECO:0000256" key="2">
    <source>
        <dbReference type="ARBA" id="ARBA00023015"/>
    </source>
</evidence>
<keyword evidence="4" id="KW-0804">Transcription</keyword>
<protein>
    <submittedName>
        <fullName evidence="6">LysR family transcriptional regulator</fullName>
    </submittedName>
</protein>
<dbReference type="Gene3D" id="3.40.190.290">
    <property type="match status" value="1"/>
</dbReference>
<dbReference type="InterPro" id="IPR036388">
    <property type="entry name" value="WH-like_DNA-bd_sf"/>
</dbReference>
<comment type="similarity">
    <text evidence="1">Belongs to the LysR transcriptional regulatory family.</text>
</comment>
<dbReference type="AlphaFoldDB" id="A0A6L3V4Q1"/>
<dbReference type="InterPro" id="IPR036390">
    <property type="entry name" value="WH_DNA-bd_sf"/>
</dbReference>
<dbReference type="SUPFAM" id="SSF53850">
    <property type="entry name" value="Periplasmic binding protein-like II"/>
    <property type="match status" value="1"/>
</dbReference>
<keyword evidence="2" id="KW-0805">Transcription regulation</keyword>
<dbReference type="FunFam" id="1.10.10.10:FF:000001">
    <property type="entry name" value="LysR family transcriptional regulator"/>
    <property type="match status" value="1"/>
</dbReference>
<dbReference type="Pfam" id="PF00126">
    <property type="entry name" value="HTH_1"/>
    <property type="match status" value="1"/>
</dbReference>
<evidence type="ECO:0000313" key="7">
    <source>
        <dbReference type="Proteomes" id="UP000481030"/>
    </source>
</evidence>
<keyword evidence="3" id="KW-0238">DNA-binding</keyword>
<evidence type="ECO:0000256" key="4">
    <source>
        <dbReference type="ARBA" id="ARBA00023163"/>
    </source>
</evidence>
<dbReference type="PANTHER" id="PTHR30419:SF8">
    <property type="entry name" value="NITROGEN ASSIMILATION TRANSCRIPTIONAL ACTIVATOR-RELATED"/>
    <property type="match status" value="1"/>
</dbReference>